<dbReference type="OrthoDB" id="21502at2759"/>
<dbReference type="GO" id="GO:0005737">
    <property type="term" value="C:cytoplasm"/>
    <property type="evidence" value="ECO:0007669"/>
    <property type="project" value="TreeGrafter"/>
</dbReference>
<dbReference type="InterPro" id="IPR031907">
    <property type="entry name" value="MCM3AP_GANP"/>
</dbReference>
<dbReference type="GO" id="GO:0070390">
    <property type="term" value="C:transcription export complex 2"/>
    <property type="evidence" value="ECO:0007669"/>
    <property type="project" value="TreeGrafter"/>
</dbReference>
<evidence type="ECO:0000313" key="5">
    <source>
        <dbReference type="EnsemblMetazoa" id="XP_038051494.1"/>
    </source>
</evidence>
<dbReference type="GO" id="GO:0006406">
    <property type="term" value="P:mRNA export from nucleus"/>
    <property type="evidence" value="ECO:0007669"/>
    <property type="project" value="TreeGrafter"/>
</dbReference>
<evidence type="ECO:0008006" key="7">
    <source>
        <dbReference type="Google" id="ProtNLM"/>
    </source>
</evidence>
<dbReference type="Gene3D" id="1.25.40.990">
    <property type="match status" value="1"/>
</dbReference>
<dbReference type="AlphaFoldDB" id="A0A913ZJG9"/>
<dbReference type="Pfam" id="PF16769">
    <property type="entry name" value="MCM3AP_GANP"/>
    <property type="match status" value="1"/>
</dbReference>
<feature type="domain" description="SAC3/GANP/THP3 conserved" evidence="3">
    <location>
        <begin position="2"/>
        <end position="100"/>
    </location>
</feature>
<dbReference type="InterPro" id="IPR005062">
    <property type="entry name" value="SAC3/GANP/THP3_conserved"/>
</dbReference>
<organism evidence="5 6">
    <name type="scientific">Patiria miniata</name>
    <name type="common">Bat star</name>
    <name type="synonym">Asterina miniata</name>
    <dbReference type="NCBI Taxonomy" id="46514"/>
    <lineage>
        <taxon>Eukaryota</taxon>
        <taxon>Metazoa</taxon>
        <taxon>Echinodermata</taxon>
        <taxon>Eleutherozoa</taxon>
        <taxon>Asterozoa</taxon>
        <taxon>Asteroidea</taxon>
        <taxon>Valvatacea</taxon>
        <taxon>Valvatida</taxon>
        <taxon>Asterinidae</taxon>
        <taxon>Patiria</taxon>
    </lineage>
</organism>
<dbReference type="PANTHER" id="PTHR12436">
    <property type="entry name" value="80 KDA MCM3-ASSOCIATED PROTEIN"/>
    <property type="match status" value="1"/>
</dbReference>
<dbReference type="CTD" id="8888"/>
<keyword evidence="6" id="KW-1185">Reference proteome</keyword>
<dbReference type="Proteomes" id="UP000887568">
    <property type="component" value="Unplaced"/>
</dbReference>
<dbReference type="InterPro" id="IPR045107">
    <property type="entry name" value="SAC3/GANP/THP3"/>
</dbReference>
<dbReference type="PANTHER" id="PTHR12436:SF3">
    <property type="entry name" value="GERMINAL-CENTER ASSOCIATED NUCLEAR PROTEIN"/>
    <property type="match status" value="1"/>
</dbReference>
<dbReference type="EnsemblMetazoa" id="XM_038195566.1">
    <property type="protein sequence ID" value="XP_038051494.1"/>
    <property type="gene ID" value="LOC119724488"/>
</dbReference>
<keyword evidence="1" id="KW-0175">Coiled coil</keyword>
<feature type="coiled-coil region" evidence="1">
    <location>
        <begin position="292"/>
        <end position="333"/>
    </location>
</feature>
<reference evidence="5" key="1">
    <citation type="submission" date="2022-11" db="UniProtKB">
        <authorList>
            <consortium name="EnsemblMetazoa"/>
        </authorList>
    </citation>
    <scope>IDENTIFICATION</scope>
</reference>
<dbReference type="OMA" id="IHEDDEW"/>
<dbReference type="RefSeq" id="XP_038051494.1">
    <property type="nucleotide sequence ID" value="XM_038195566.1"/>
</dbReference>
<name>A0A913ZJG9_PATMI</name>
<proteinExistence type="predicted"/>
<feature type="domain" description="Germinal-centre associated nuclear protein MCM3AP" evidence="4">
    <location>
        <begin position="485"/>
        <end position="1063"/>
    </location>
</feature>
<evidence type="ECO:0000259" key="4">
    <source>
        <dbReference type="Pfam" id="PF16769"/>
    </source>
</evidence>
<feature type="region of interest" description="Disordered" evidence="2">
    <location>
        <begin position="1063"/>
        <end position="1089"/>
    </location>
</feature>
<protein>
    <recommendedName>
        <fullName evidence="7">Germinal-center associated nuclear protein</fullName>
    </recommendedName>
</protein>
<sequence length="1116" mass="126480">MEVRSSEPVKFALKAFSAVSSNNYVKFYKLLRSTTYLNACIMHRYFMQVRNMALDVMNKAYTVSQTRGSRFPLAKITTTLAFDNQSQALEFCLSHNLAVEDEMIQFSRAAFQHPDITPSPERSLRIIEAKNTMTIGEVVNGGPLPPDVLHKASSSFDENGLYKGYTVVTTETAAPESKDVVPEKAELAESILKPADDQIMTVPTSIPTAVPQIATKVLYPSTEIKEAARGLFLEVIDEMVRDLSNSFLGWLRLIQVGSVEILHSTIERVVLPSIREIAQGVIDQEQHRHQETQIAEMNRRRLEQQAREEERQRQIMMERKERLERTVTNVMEETVDEVVDEQSRMISAAEIRAVEQQLKQECIERATSELHHELIEEVLMSECHHVAAEVIQSETELRDQRLAESERAVLMAQTARYLQRWYRVYTKRIHLKRTLLTFPAAPPNQTAAEQLKVLWAGRTERSEVTEGHHRRDVTLDSPFGIVTGRESIARSILKVHYLKNLRQQQAWSPLDLPSMLSNSFHSHHASGQAGKRQQHHYWKLVASLPSGRSHDKKVLCDWLTAKLQRGRISEGIRKKQLEDNSQVETLSLYSSKVPHISPSQLCTLSICTKVMAGSLDLTHQPQTRHQLLGTSGILFGLDQPSQDQNYWQQAKSRLDSILQAKPTSPPPPVVIALLDWPATEHAQSMCVERLGLHRLSQMGLVSSYCFMQLNGDVEDPVNNQELGECLEWLASRCAQPPQLSEDSLKGYLDTGMTEFFSLPLHEDARTRRDAGLPEQGCHHVIDLYNATVRHLADVASSSTLTSLSWPPTEFTKTDNQTELPDPDWNASDTMQLLRDRMLSLILPALPLVHEDDEWQRVCDLCHGYLATIPGSHRGKAPLFARVQRLLEKCRRSFEDTCYLAYDAPGCEPMAGHVPWTRIIQECIDYVMSTVQSHDLTDGDEGKQMTVYYIQSEFDSFKIPQTWKEALHTTTEDSFLQPPRFASQVAAVVQQKQTEFMERQLEATMIEMKDIRKPAVSVLDREPLYAVDAKESAQAVKTVLSSAKEESKMFDDLLQQWLHGTNEMTSQDGRTETDSSSKSPASPPRLEQSLQDLTLAMESERQAARLTELRLASLLSL</sequence>
<evidence type="ECO:0000259" key="3">
    <source>
        <dbReference type="Pfam" id="PF03399"/>
    </source>
</evidence>
<evidence type="ECO:0000256" key="2">
    <source>
        <dbReference type="SAM" id="MobiDB-lite"/>
    </source>
</evidence>
<accession>A0A913ZJG9</accession>
<evidence type="ECO:0000313" key="6">
    <source>
        <dbReference type="Proteomes" id="UP000887568"/>
    </source>
</evidence>
<dbReference type="GeneID" id="119724488"/>
<dbReference type="Pfam" id="PF03399">
    <property type="entry name" value="SAC3_GANP"/>
    <property type="match status" value="1"/>
</dbReference>
<evidence type="ECO:0000256" key="1">
    <source>
        <dbReference type="SAM" id="Coils"/>
    </source>
</evidence>